<dbReference type="Gene3D" id="2.30.30.110">
    <property type="match status" value="1"/>
</dbReference>
<dbReference type="SUPFAM" id="SSF50118">
    <property type="entry name" value="Cell growth inhibitor/plasmid maintenance toxic component"/>
    <property type="match status" value="1"/>
</dbReference>
<dbReference type="Proteomes" id="UP001597502">
    <property type="component" value="Unassembled WGS sequence"/>
</dbReference>
<gene>
    <name evidence="3" type="ORF">ACFSUO_03015</name>
</gene>
<organism evidence="3 4">
    <name type="scientific">Lentibacillus juripiscarius</name>
    <dbReference type="NCBI Taxonomy" id="257446"/>
    <lineage>
        <taxon>Bacteria</taxon>
        <taxon>Bacillati</taxon>
        <taxon>Bacillota</taxon>
        <taxon>Bacilli</taxon>
        <taxon>Bacillales</taxon>
        <taxon>Bacillaceae</taxon>
        <taxon>Lentibacillus</taxon>
    </lineage>
</organism>
<evidence type="ECO:0000313" key="4">
    <source>
        <dbReference type="Proteomes" id="UP001597502"/>
    </source>
</evidence>
<evidence type="ECO:0000256" key="2">
    <source>
        <dbReference type="ARBA" id="ARBA00022649"/>
    </source>
</evidence>
<reference evidence="4" key="1">
    <citation type="journal article" date="2019" name="Int. J. Syst. Evol. Microbiol.">
        <title>The Global Catalogue of Microorganisms (GCM) 10K type strain sequencing project: providing services to taxonomists for standard genome sequencing and annotation.</title>
        <authorList>
            <consortium name="The Broad Institute Genomics Platform"/>
            <consortium name="The Broad Institute Genome Sequencing Center for Infectious Disease"/>
            <person name="Wu L."/>
            <person name="Ma J."/>
        </authorList>
    </citation>
    <scope>NUCLEOTIDE SEQUENCE [LARGE SCALE GENOMIC DNA]</scope>
    <source>
        <strain evidence="4">TISTR 1535</strain>
    </source>
</reference>
<comment type="similarity">
    <text evidence="1">Belongs to the PemK/MazF family.</text>
</comment>
<evidence type="ECO:0000256" key="1">
    <source>
        <dbReference type="ARBA" id="ARBA00007521"/>
    </source>
</evidence>
<keyword evidence="2" id="KW-1277">Toxin-antitoxin system</keyword>
<dbReference type="PANTHER" id="PTHR33988:SF3">
    <property type="entry name" value="ENDORIBONUCLEASE TOXIN CHPB-RELATED"/>
    <property type="match status" value="1"/>
</dbReference>
<evidence type="ECO:0000313" key="3">
    <source>
        <dbReference type="EMBL" id="MFD2759954.1"/>
    </source>
</evidence>
<dbReference type="RefSeq" id="WP_382390959.1">
    <property type="nucleotide sequence ID" value="NZ_JBHUNA010000005.1"/>
</dbReference>
<keyword evidence="4" id="KW-1185">Reference proteome</keyword>
<sequence length="109" mass="12247">MNYKAKQGDIISMDFNPQKGREQRGRRPAIVVSNNFFNRLSNLALVCPISNTSPDFPLHVKLDDQTKTTGSILCQHVKSLDLSARNASFIEKLPSELLSEVLNIIQSEF</sequence>
<accession>A0ABW5V553</accession>
<dbReference type="Pfam" id="PF02452">
    <property type="entry name" value="PemK_toxin"/>
    <property type="match status" value="1"/>
</dbReference>
<dbReference type="PANTHER" id="PTHR33988">
    <property type="entry name" value="ENDORIBONUCLEASE MAZF-RELATED"/>
    <property type="match status" value="1"/>
</dbReference>
<dbReference type="InterPro" id="IPR003477">
    <property type="entry name" value="PemK-like"/>
</dbReference>
<dbReference type="InterPro" id="IPR011067">
    <property type="entry name" value="Plasmid_toxin/cell-grow_inhib"/>
</dbReference>
<comment type="caution">
    <text evidence="3">The sequence shown here is derived from an EMBL/GenBank/DDBJ whole genome shotgun (WGS) entry which is preliminary data.</text>
</comment>
<name>A0ABW5V553_9BACI</name>
<protein>
    <submittedName>
        <fullName evidence="3">Type II toxin-antitoxin system PemK/MazF family toxin</fullName>
    </submittedName>
</protein>
<dbReference type="EMBL" id="JBHUNA010000005">
    <property type="protein sequence ID" value="MFD2759954.1"/>
    <property type="molecule type" value="Genomic_DNA"/>
</dbReference>
<proteinExistence type="inferred from homology"/>